<reference evidence="1 2" key="1">
    <citation type="journal article" date="2013" name="Mar. Genomics">
        <title>Expression of sulfatases in Rhodopirellula baltica and the diversity of sulfatases in the genus Rhodopirellula.</title>
        <authorList>
            <person name="Wegner C.E."/>
            <person name="Richter-Heitmann T."/>
            <person name="Klindworth A."/>
            <person name="Klockow C."/>
            <person name="Richter M."/>
            <person name="Achstetter T."/>
            <person name="Glockner F.O."/>
            <person name="Harder J."/>
        </authorList>
    </citation>
    <scope>NUCLEOTIDE SEQUENCE [LARGE SCALE GENOMIC DNA]</scope>
    <source>
        <strain evidence="1 2">WH47</strain>
    </source>
</reference>
<gene>
    <name evidence="1" type="ORF">RBWH47_00608</name>
</gene>
<protein>
    <submittedName>
        <fullName evidence="1">Uncharacterized protein</fullName>
    </submittedName>
</protein>
<organism evidence="1 2">
    <name type="scientific">Rhodopirellula baltica WH47</name>
    <dbReference type="NCBI Taxonomy" id="991778"/>
    <lineage>
        <taxon>Bacteria</taxon>
        <taxon>Pseudomonadati</taxon>
        <taxon>Planctomycetota</taxon>
        <taxon>Planctomycetia</taxon>
        <taxon>Pirellulales</taxon>
        <taxon>Pirellulaceae</taxon>
        <taxon>Rhodopirellula</taxon>
    </lineage>
</organism>
<comment type="caution">
    <text evidence="1">The sequence shown here is derived from an EMBL/GenBank/DDBJ whole genome shotgun (WGS) entry which is preliminary data.</text>
</comment>
<proteinExistence type="predicted"/>
<dbReference type="Proteomes" id="UP000006222">
    <property type="component" value="Unassembled WGS sequence"/>
</dbReference>
<evidence type="ECO:0000313" key="1">
    <source>
        <dbReference type="EMBL" id="EGF26146.1"/>
    </source>
</evidence>
<accession>F2AW15</accession>
<dbReference type="PATRIC" id="fig|991778.3.peg.4158"/>
<name>F2AW15_RHOBT</name>
<dbReference type="AlphaFoldDB" id="F2AW15"/>
<sequence>MLAVDIWTRCLLYSQSTSKSPRQRGFGLTASIVISTRVFFQLKNGQNHLGVMGDCP</sequence>
<dbReference type="EMBL" id="AFAR01000193">
    <property type="protein sequence ID" value="EGF26146.1"/>
    <property type="molecule type" value="Genomic_DNA"/>
</dbReference>
<evidence type="ECO:0000313" key="2">
    <source>
        <dbReference type="Proteomes" id="UP000006222"/>
    </source>
</evidence>